<dbReference type="InterPro" id="IPR036291">
    <property type="entry name" value="NAD(P)-bd_dom_sf"/>
</dbReference>
<dbReference type="SUPFAM" id="SSF51735">
    <property type="entry name" value="NAD(P)-binding Rossmann-fold domains"/>
    <property type="match status" value="1"/>
</dbReference>
<comment type="caution">
    <text evidence="1">The sequence shown here is derived from an EMBL/GenBank/DDBJ whole genome shotgun (WGS) entry which is preliminary data.</text>
</comment>
<organism evidence="1 2">
    <name type="scientific">Ferrimonas aestuarii</name>
    <dbReference type="NCBI Taxonomy" id="2569539"/>
    <lineage>
        <taxon>Bacteria</taxon>
        <taxon>Pseudomonadati</taxon>
        <taxon>Pseudomonadota</taxon>
        <taxon>Gammaproteobacteria</taxon>
        <taxon>Alteromonadales</taxon>
        <taxon>Ferrimonadaceae</taxon>
        <taxon>Ferrimonas</taxon>
    </lineage>
</organism>
<keyword evidence="2" id="KW-1185">Reference proteome</keyword>
<accession>A0A4U1BNZ8</accession>
<dbReference type="OrthoDB" id="9785826at2"/>
<dbReference type="PRINTS" id="PR00081">
    <property type="entry name" value="GDHRDH"/>
</dbReference>
<dbReference type="Gene3D" id="3.40.50.720">
    <property type="entry name" value="NAD(P)-binding Rossmann-like Domain"/>
    <property type="match status" value="1"/>
</dbReference>
<dbReference type="Pfam" id="PF00106">
    <property type="entry name" value="adh_short"/>
    <property type="match status" value="1"/>
</dbReference>
<dbReference type="EMBL" id="SWCJ01000005">
    <property type="protein sequence ID" value="TKB55510.1"/>
    <property type="molecule type" value="Genomic_DNA"/>
</dbReference>
<reference evidence="1 2" key="1">
    <citation type="submission" date="2019-04" db="EMBL/GenBank/DDBJ databases">
        <authorList>
            <person name="Hwang J.C."/>
        </authorList>
    </citation>
    <scope>NUCLEOTIDE SEQUENCE [LARGE SCALE GENOMIC DNA]</scope>
    <source>
        <strain evidence="1 2">IMCC35002</strain>
    </source>
</reference>
<dbReference type="GO" id="GO:0016616">
    <property type="term" value="F:oxidoreductase activity, acting on the CH-OH group of donors, NAD or NADP as acceptor"/>
    <property type="evidence" value="ECO:0007669"/>
    <property type="project" value="TreeGrafter"/>
</dbReference>
<dbReference type="RefSeq" id="WP_136863267.1">
    <property type="nucleotide sequence ID" value="NZ_SWCJ01000005.1"/>
</dbReference>
<sequence length="234" mass="26160">MNILIIGASGGIGHALALSISERYPEALIHGTYGKHKPHSNTQIHWHALDLMDNQAITQLCQQFTRLDWVIYAAGVLHQERHRPEKSINQFDSEWGMTSLQINSLAPLLVAKHCQSALKQSLNSKFVVLSARVGSIEDNRLGGWYSYRISKAALNMGMKSLSIEWQRMLPNCGVLMLHPGTVDSRLSKPFQQRLPQGQLQQASDCANALIKVIEDTTAETSGQFLDYRGQTIPW</sequence>
<name>A0A4U1BNZ8_9GAMM</name>
<dbReference type="PANTHER" id="PTHR45458">
    <property type="entry name" value="SHORT-CHAIN DEHYDROGENASE/REDUCTASE SDR"/>
    <property type="match status" value="1"/>
</dbReference>
<dbReference type="PANTHER" id="PTHR45458:SF1">
    <property type="entry name" value="SHORT CHAIN DEHYDROGENASE"/>
    <property type="match status" value="1"/>
</dbReference>
<dbReference type="Proteomes" id="UP000305675">
    <property type="component" value="Unassembled WGS sequence"/>
</dbReference>
<proteinExistence type="predicted"/>
<evidence type="ECO:0000313" key="1">
    <source>
        <dbReference type="EMBL" id="TKB55510.1"/>
    </source>
</evidence>
<protein>
    <submittedName>
        <fullName evidence="1">SDR family NAD(P)-dependent oxidoreductase</fullName>
    </submittedName>
</protein>
<dbReference type="AlphaFoldDB" id="A0A4U1BNZ8"/>
<dbReference type="InterPro" id="IPR002347">
    <property type="entry name" value="SDR_fam"/>
</dbReference>
<dbReference type="InterPro" id="IPR052184">
    <property type="entry name" value="SDR_enzymes"/>
</dbReference>
<evidence type="ECO:0000313" key="2">
    <source>
        <dbReference type="Proteomes" id="UP000305675"/>
    </source>
</evidence>
<gene>
    <name evidence="1" type="ORF">FCL42_10015</name>
</gene>